<name>A0ABN7W708_GIGMA</name>
<evidence type="ECO:0000313" key="2">
    <source>
        <dbReference type="Proteomes" id="UP000789901"/>
    </source>
</evidence>
<dbReference type="Proteomes" id="UP000789901">
    <property type="component" value="Unassembled WGS sequence"/>
</dbReference>
<protein>
    <submittedName>
        <fullName evidence="1">23688_t:CDS:1</fullName>
    </submittedName>
</protein>
<feature type="non-terminal residue" evidence="1">
    <location>
        <position position="1"/>
    </location>
</feature>
<evidence type="ECO:0000313" key="1">
    <source>
        <dbReference type="EMBL" id="CAG8819126.1"/>
    </source>
</evidence>
<accession>A0ABN7W708</accession>
<gene>
    <name evidence="1" type="ORF">GMARGA_LOCUS27226</name>
</gene>
<comment type="caution">
    <text evidence="1">The sequence shown here is derived from an EMBL/GenBank/DDBJ whole genome shotgun (WGS) entry which is preliminary data.</text>
</comment>
<reference evidence="1 2" key="1">
    <citation type="submission" date="2021-06" db="EMBL/GenBank/DDBJ databases">
        <authorList>
            <person name="Kallberg Y."/>
            <person name="Tangrot J."/>
            <person name="Rosling A."/>
        </authorList>
    </citation>
    <scope>NUCLEOTIDE SEQUENCE [LARGE SCALE GENOMIC DNA]</scope>
    <source>
        <strain evidence="1 2">120-4 pot B 10/14</strain>
    </source>
</reference>
<keyword evidence="2" id="KW-1185">Reference proteome</keyword>
<proteinExistence type="predicted"/>
<dbReference type="EMBL" id="CAJVQB010033010">
    <property type="protein sequence ID" value="CAG8819126.1"/>
    <property type="molecule type" value="Genomic_DNA"/>
</dbReference>
<sequence length="155" mass="18190">MSASSNMWWEDHNNQGFQEQLQFWRVGTASGARTSSKIPRAFPHLISRSTTPTVSRPVTPSISETINVLINYIEPDDQEEKIAYSIFNSAKVIQWAWRTFKLRPETWVKQVWNMVRNDDTPNEKKFLDINIHVKKLLVIIQQLKAIRRKISYMND</sequence>
<organism evidence="1 2">
    <name type="scientific">Gigaspora margarita</name>
    <dbReference type="NCBI Taxonomy" id="4874"/>
    <lineage>
        <taxon>Eukaryota</taxon>
        <taxon>Fungi</taxon>
        <taxon>Fungi incertae sedis</taxon>
        <taxon>Mucoromycota</taxon>
        <taxon>Glomeromycotina</taxon>
        <taxon>Glomeromycetes</taxon>
        <taxon>Diversisporales</taxon>
        <taxon>Gigasporaceae</taxon>
        <taxon>Gigaspora</taxon>
    </lineage>
</organism>